<dbReference type="InterPro" id="IPR000120">
    <property type="entry name" value="Amidase"/>
</dbReference>
<dbReference type="GO" id="GO:0004040">
    <property type="term" value="F:amidase activity"/>
    <property type="evidence" value="ECO:0007669"/>
    <property type="project" value="UniProtKB-EC"/>
</dbReference>
<dbReference type="InterPro" id="IPR023631">
    <property type="entry name" value="Amidase_dom"/>
</dbReference>
<accession>A0A2U2AQH3</accession>
<name>A0A2U2AQH3_9GAMM</name>
<feature type="domain" description="Amidase" evidence="1">
    <location>
        <begin position="25"/>
        <end position="431"/>
    </location>
</feature>
<dbReference type="OrthoDB" id="9811471at2"/>
<reference evidence="4 5" key="2">
    <citation type="submission" date="2018-05" db="EMBL/GenBank/DDBJ databases">
        <title>Ignatzschineria dubaiensis sp. nov., isolated from necrotic foot tissues of dromedaries (Camelus dromedarius) and associated maggots in Dubai, United Arab Emirates.</title>
        <authorList>
            <person name="Tsang C.C."/>
            <person name="Tang J.Y.M."/>
            <person name="Fong J.Y.H."/>
            <person name="Kinne J."/>
            <person name="Lee H.H."/>
            <person name="Joseph M."/>
            <person name="Jose S."/>
            <person name="Schuster R.K."/>
            <person name="Tang Y."/>
            <person name="Sivakumar S."/>
            <person name="Chen J.H.K."/>
            <person name="Teng J.L.L."/>
            <person name="Lau S.K.P."/>
            <person name="Wernery U."/>
            <person name="Woo P.C.Y."/>
        </authorList>
    </citation>
    <scope>NUCLEOTIDE SEQUENCE [LARGE SCALE GENOMIC DNA]</scope>
    <source>
        <strain evidence="4">UAE-HKU57</strain>
        <strain evidence="5">UAE-HKU58</strain>
    </source>
</reference>
<dbReference type="SUPFAM" id="SSF75304">
    <property type="entry name" value="Amidase signature (AS) enzymes"/>
    <property type="match status" value="1"/>
</dbReference>
<sequence>MTQLLSGTLSETRERLQAGKVTSIDLVNASFARIEELGAIGQLAFTHCYSQKAMAAAKVADQRLALGDDAPLLGLPISIKDSMDVAGEVTSAGSVIFTQNGAAEKDAHVVDLIKRAGAIIVGKTNMSEFAFSGLGVNPHYGTPVRPDHSDYIAGGSTSGGAVSVASKAVFATLGSDTGGSLRIPAAFCDVVGFKPTASRVSTAGVVPLSYSYDSVGAITRSVEDVIVMDQVLSQTDYDIPHIPLSQMRFFVTKDYVMEDLDAEVEARFLETLARLEAAGATIIYRDFYELSQIPHINSQGGLTAAEIWSEHEFFFDQLRDQYDPLVAQRIERGRSITASHYLHILRKREELQAVAAKKLAFFDAWLMPTVAVKPPKVEALADEEAFFRLNGIVLRNTTVSNFLDGCALSLPLGDGIGLSISGLKDQDHHILTVAKSIEKYLSESSEG</sequence>
<dbReference type="EMBL" id="QEWV01000005">
    <property type="protein sequence ID" value="PWD91745.1"/>
    <property type="molecule type" value="Genomic_DNA"/>
</dbReference>
<dbReference type="NCBIfam" id="NF005460">
    <property type="entry name" value="PRK07056.1"/>
    <property type="match status" value="1"/>
</dbReference>
<dbReference type="PANTHER" id="PTHR11895:SF176">
    <property type="entry name" value="AMIDASE AMID-RELATED"/>
    <property type="match status" value="1"/>
</dbReference>
<proteinExistence type="predicted"/>
<evidence type="ECO:0000259" key="1">
    <source>
        <dbReference type="Pfam" id="PF01425"/>
    </source>
</evidence>
<evidence type="ECO:0000313" key="4">
    <source>
        <dbReference type="Proteomes" id="UP000245059"/>
    </source>
</evidence>
<keyword evidence="5" id="KW-1185">Reference proteome</keyword>
<organism evidence="2 4">
    <name type="scientific">Ignatzschineria cameli</name>
    <dbReference type="NCBI Taxonomy" id="2182793"/>
    <lineage>
        <taxon>Bacteria</taxon>
        <taxon>Pseudomonadati</taxon>
        <taxon>Pseudomonadota</taxon>
        <taxon>Gammaproteobacteria</taxon>
        <taxon>Cardiobacteriales</taxon>
        <taxon>Ignatzschineriaceae</taxon>
        <taxon>Ignatzschineria</taxon>
    </lineage>
</organism>
<evidence type="ECO:0000313" key="2">
    <source>
        <dbReference type="EMBL" id="PWD85857.1"/>
    </source>
</evidence>
<dbReference type="PANTHER" id="PTHR11895">
    <property type="entry name" value="TRANSAMIDASE"/>
    <property type="match status" value="1"/>
</dbReference>
<dbReference type="Gene3D" id="3.90.1300.10">
    <property type="entry name" value="Amidase signature (AS) domain"/>
    <property type="match status" value="1"/>
</dbReference>
<dbReference type="InterPro" id="IPR036928">
    <property type="entry name" value="AS_sf"/>
</dbReference>
<protein>
    <submittedName>
        <fullName evidence="2">Amidase</fullName>
        <ecNumber evidence="2">3.5.1.4</ecNumber>
    </submittedName>
</protein>
<reference evidence="2" key="1">
    <citation type="journal article" date="2018" name="Genome Announc.">
        <title>Ignatzschineria cameli sp. nov., isolated from necrotic foot tissue of dromedaries (Camelus dromedarius) and associated maggots (Wohlfahrtia species) in Dubai.</title>
        <authorList>
            <person name="Tsang C.C."/>
            <person name="Tang J.Y."/>
            <person name="Fong J.Y."/>
            <person name="Kinne J."/>
            <person name="Lee H.H."/>
            <person name="Joseph M."/>
            <person name="Jose S."/>
            <person name="Schuster R.K."/>
            <person name="Tang Y."/>
            <person name="Sivakumar S."/>
            <person name="Chen J.H."/>
            <person name="Teng J.L."/>
            <person name="Lau S.K."/>
            <person name="Wernery U."/>
            <person name="Woo P.C."/>
        </authorList>
    </citation>
    <scope>NUCLEOTIDE SEQUENCE</scope>
    <source>
        <strain evidence="2">UAE-HKU57</strain>
        <strain evidence="3">UAE-HKU58</strain>
    </source>
</reference>
<evidence type="ECO:0000313" key="5">
    <source>
        <dbReference type="Proteomes" id="UP000245217"/>
    </source>
</evidence>
<keyword evidence="2" id="KW-0378">Hydrolase</keyword>
<dbReference type="Pfam" id="PF01425">
    <property type="entry name" value="Amidase"/>
    <property type="match status" value="1"/>
</dbReference>
<gene>
    <name evidence="2" type="ORF">DC077_07460</name>
    <name evidence="3" type="ORF">DC078_07080</name>
</gene>
<dbReference type="RefSeq" id="WP_109201873.1">
    <property type="nucleotide sequence ID" value="NZ_QEWS01000005.1"/>
</dbReference>
<dbReference type="EMBL" id="QEWW01000004">
    <property type="protein sequence ID" value="PWD85857.1"/>
    <property type="molecule type" value="Genomic_DNA"/>
</dbReference>
<evidence type="ECO:0000313" key="3">
    <source>
        <dbReference type="EMBL" id="PWD91745.1"/>
    </source>
</evidence>
<comment type="caution">
    <text evidence="2">The sequence shown here is derived from an EMBL/GenBank/DDBJ whole genome shotgun (WGS) entry which is preliminary data.</text>
</comment>
<dbReference type="AlphaFoldDB" id="A0A2U2AQH3"/>
<dbReference type="Proteomes" id="UP000245217">
    <property type="component" value="Unassembled WGS sequence"/>
</dbReference>
<dbReference type="EC" id="3.5.1.4" evidence="2"/>
<dbReference type="Proteomes" id="UP000245059">
    <property type="component" value="Unassembled WGS sequence"/>
</dbReference>